<keyword evidence="3" id="KW-1185">Reference proteome</keyword>
<comment type="similarity">
    <text evidence="1">Belongs to the ROK (NagC/XylR) family.</text>
</comment>
<dbReference type="InterPro" id="IPR049874">
    <property type="entry name" value="ROK_cs"/>
</dbReference>
<dbReference type="SUPFAM" id="SSF53067">
    <property type="entry name" value="Actin-like ATPase domain"/>
    <property type="match status" value="1"/>
</dbReference>
<proteinExistence type="inferred from homology"/>
<evidence type="ECO:0000256" key="1">
    <source>
        <dbReference type="ARBA" id="ARBA00006479"/>
    </source>
</evidence>
<dbReference type="InterPro" id="IPR000600">
    <property type="entry name" value="ROK"/>
</dbReference>
<dbReference type="PANTHER" id="PTHR18964:SF149">
    <property type="entry name" value="BIFUNCTIONAL UDP-N-ACETYLGLUCOSAMINE 2-EPIMERASE_N-ACETYLMANNOSAMINE KINASE"/>
    <property type="match status" value="1"/>
</dbReference>
<dbReference type="PROSITE" id="PS01125">
    <property type="entry name" value="ROK"/>
    <property type="match status" value="1"/>
</dbReference>
<evidence type="ECO:0000313" key="3">
    <source>
        <dbReference type="Proteomes" id="UP001523565"/>
    </source>
</evidence>
<accession>A0ABT1EKD6</accession>
<reference evidence="2 3" key="1">
    <citation type="journal article" date="2022" name="Genome Biol. Evol.">
        <title>Host diet, physiology and behaviors set the stage for Lachnospiraceae cladogenesis.</title>
        <authorList>
            <person name="Vera-Ponce De Leon A."/>
            <person name="Schneider M."/>
            <person name="Jahnes B.C."/>
            <person name="Sadowski V."/>
            <person name="Camuy-Velez L.A."/>
            <person name="Duan J."/>
            <person name="Sabree Z.L."/>
        </authorList>
    </citation>
    <scope>NUCLEOTIDE SEQUENCE [LARGE SCALE GENOMIC DNA]</scope>
    <source>
        <strain evidence="2 3">PAL227</strain>
    </source>
</reference>
<dbReference type="InterPro" id="IPR043129">
    <property type="entry name" value="ATPase_NBD"/>
</dbReference>
<dbReference type="PANTHER" id="PTHR18964">
    <property type="entry name" value="ROK (REPRESSOR, ORF, KINASE) FAMILY"/>
    <property type="match status" value="1"/>
</dbReference>
<dbReference type="RefSeq" id="WP_262070033.1">
    <property type="nucleotide sequence ID" value="NZ_JAMXOC010000024.1"/>
</dbReference>
<organism evidence="2 3">
    <name type="scientific">Ohessyouella blattaphilus</name>
    <dbReference type="NCBI Taxonomy" id="2949333"/>
    <lineage>
        <taxon>Bacteria</taxon>
        <taxon>Bacillati</taxon>
        <taxon>Bacillota</taxon>
        <taxon>Clostridia</taxon>
        <taxon>Lachnospirales</taxon>
        <taxon>Lachnospiraceae</taxon>
        <taxon>Ohessyouella</taxon>
    </lineage>
</organism>
<dbReference type="EMBL" id="JAMZFV010000024">
    <property type="protein sequence ID" value="MCP1111153.1"/>
    <property type="molecule type" value="Genomic_DNA"/>
</dbReference>
<sequence>MFVGAFDIGGTKTIVGILDQAGKIKEKKVFPTQASDCYAHLDYCLVVLQQLLNRAGINKEELSGIGVTLPGVVNSEKGILVLAAYEKWENIPVASYISENFTGIDVYCENDVNACAIGEKLFGLGQQYQHYVWMTVSTGVGGAIVCNSELVKGANGFAGELGHLKVEYEKPEQCHCGQYGCLEVQGSGTALNRIVKERAQDNADFANDLRASGASVDGAGCASLANKGNQVAQDIFHQLGNYLGKGISYCANIVNPQAIIIGGGVAASLEFLVPGMQEAIAECTFEPMKNIDIRMTELGYEAALIGAAALVLRERKGGC</sequence>
<dbReference type="Pfam" id="PF00480">
    <property type="entry name" value="ROK"/>
    <property type="match status" value="1"/>
</dbReference>
<name>A0ABT1EKD6_9FIRM</name>
<comment type="caution">
    <text evidence="2">The sequence shown here is derived from an EMBL/GenBank/DDBJ whole genome shotgun (WGS) entry which is preliminary data.</text>
</comment>
<evidence type="ECO:0000313" key="2">
    <source>
        <dbReference type="EMBL" id="MCP1111153.1"/>
    </source>
</evidence>
<dbReference type="Gene3D" id="3.30.420.40">
    <property type="match status" value="2"/>
</dbReference>
<gene>
    <name evidence="2" type="ORF">NK118_12930</name>
</gene>
<protein>
    <submittedName>
        <fullName evidence="2">ROK family protein</fullName>
    </submittedName>
</protein>
<dbReference type="Proteomes" id="UP001523565">
    <property type="component" value="Unassembled WGS sequence"/>
</dbReference>